<dbReference type="InterPro" id="IPR019196">
    <property type="entry name" value="ABC_transp_unknown"/>
</dbReference>
<evidence type="ECO:0000313" key="5">
    <source>
        <dbReference type="EMBL" id="ODN66547.1"/>
    </source>
</evidence>
<feature type="domain" description="DUF7088" evidence="4">
    <location>
        <begin position="38"/>
        <end position="137"/>
    </location>
</feature>
<dbReference type="Pfam" id="PF23357">
    <property type="entry name" value="DUF7088"/>
    <property type="match status" value="1"/>
</dbReference>
<organism evidence="5 6">
    <name type="scientific">Methylophaga muralis</name>
    <dbReference type="NCBI Taxonomy" id="291169"/>
    <lineage>
        <taxon>Bacteria</taxon>
        <taxon>Pseudomonadati</taxon>
        <taxon>Pseudomonadota</taxon>
        <taxon>Gammaproteobacteria</taxon>
        <taxon>Thiotrichales</taxon>
        <taxon>Piscirickettsiaceae</taxon>
        <taxon>Methylophaga</taxon>
    </lineage>
</organism>
<accession>A0A1E3GR99</accession>
<evidence type="ECO:0000259" key="3">
    <source>
        <dbReference type="Pfam" id="PF09822"/>
    </source>
</evidence>
<dbReference type="Proteomes" id="UP000094379">
    <property type="component" value="Unassembled WGS sequence"/>
</dbReference>
<dbReference type="EMBL" id="MCRI01000017">
    <property type="protein sequence ID" value="ODN66547.1"/>
    <property type="molecule type" value="Genomic_DNA"/>
</dbReference>
<evidence type="ECO:0000313" key="6">
    <source>
        <dbReference type="Proteomes" id="UP000094379"/>
    </source>
</evidence>
<evidence type="ECO:0000259" key="4">
    <source>
        <dbReference type="Pfam" id="PF23357"/>
    </source>
</evidence>
<dbReference type="AlphaFoldDB" id="A0A1E3GR99"/>
<gene>
    <name evidence="5" type="ORF">A9E74_01716</name>
</gene>
<feature type="domain" description="ABC-type uncharacterised transport system" evidence="3">
    <location>
        <begin position="175"/>
        <end position="493"/>
    </location>
</feature>
<evidence type="ECO:0000256" key="2">
    <source>
        <dbReference type="SAM" id="Phobius"/>
    </source>
</evidence>
<keyword evidence="2" id="KW-0472">Membrane</keyword>
<sequence length="637" mass="72038">MNKQLLSSTGLILAVILFIAFIIVVNGNFKSARVDLTEDKLYTLSEGSLNILSSLQQPITLRFYYSEQVAQALPSLKAYAQRVQELLMEYQRASDGMVQVKIINPRPFSDHEQRAQQYGLQSIPIEGETDPLFFGVAGTNILDGLERIRFFQPEMEDVLEYDLTRLIYQLSDVQRKNVAVMSSLPIDGEGYDPLKGQLDAEGGAKPWAVMGKLREMFNVSMLPEDIRRIPSSIDLLMVVHPKELPQQTLYAIDQYVLRGGKLITFVDPYAEIDVPERDPENPMAAMVANRSSNMPELLTAWGVERDASDIVADRKTARQVDFGARSNNQPIEYVLWNALAEENMNQDERITSKLRQINVATAGRFKVLDNATTEITPLLSSSNEAMLVDKRVVQFRNDPVALLTRYEGGTISYPLAVRIQGQSRSAFPDGARGDGRDLVKMPDHIDEAVDGIDVIAIADVDLLDDRFWVIMQDFYGQDLAFNTSNNIDFVHNAIEELTGTEGLISVRSRTGFSRPFVRVEALQREAERLYRAKERELENKLQETRQRIARMQVDRNVTGEEISTPEQQKEIAEFRAIADRTELELRAVKGNLRKDIDQLEGLVKFINIGLIPIIVAILALITGWLRVRKRSRGRFQS</sequence>
<name>A0A1E3GR99_9GAMM</name>
<keyword evidence="2" id="KW-1133">Transmembrane helix</keyword>
<evidence type="ECO:0000256" key="1">
    <source>
        <dbReference type="SAM" id="Coils"/>
    </source>
</evidence>
<dbReference type="STRING" id="291169.A9E74_01716"/>
<reference evidence="5 6" key="1">
    <citation type="submission" date="2016-07" db="EMBL/GenBank/DDBJ databases">
        <title>Draft Genome Sequence of Methylophaga muralis Bur 1.</title>
        <authorList>
            <person name="Vasilenko O.V."/>
            <person name="Doronina N.V."/>
            <person name="Shmareva M.N."/>
            <person name="Tarlachkov S.V."/>
            <person name="Mustakhimov I."/>
            <person name="Trotsenko Y.A."/>
        </authorList>
    </citation>
    <scope>NUCLEOTIDE SEQUENCE [LARGE SCALE GENOMIC DNA]</scope>
    <source>
        <strain evidence="5 6">Bur 1</strain>
    </source>
</reference>
<proteinExistence type="predicted"/>
<feature type="coiled-coil region" evidence="1">
    <location>
        <begin position="519"/>
        <end position="554"/>
    </location>
</feature>
<dbReference type="InterPro" id="IPR055396">
    <property type="entry name" value="DUF7088"/>
</dbReference>
<feature type="transmembrane region" description="Helical" evidence="2">
    <location>
        <begin position="605"/>
        <end position="627"/>
    </location>
</feature>
<keyword evidence="6" id="KW-1185">Reference proteome</keyword>
<protein>
    <submittedName>
        <fullName evidence="5">ABC-type uncharacterized transport system</fullName>
    </submittedName>
</protein>
<feature type="transmembrane region" description="Helical" evidence="2">
    <location>
        <begin position="5"/>
        <end position="25"/>
    </location>
</feature>
<keyword evidence="2" id="KW-0812">Transmembrane</keyword>
<dbReference type="Pfam" id="PF09822">
    <property type="entry name" value="ABC_transp_aux"/>
    <property type="match status" value="1"/>
</dbReference>
<dbReference type="PATRIC" id="fig|291169.3.peg.1726"/>
<keyword evidence="1" id="KW-0175">Coiled coil</keyword>
<comment type="caution">
    <text evidence="5">The sequence shown here is derived from an EMBL/GenBank/DDBJ whole genome shotgun (WGS) entry which is preliminary data.</text>
</comment>
<dbReference type="RefSeq" id="WP_069296161.1">
    <property type="nucleotide sequence ID" value="NZ_MCRI01000017.1"/>
</dbReference>